<dbReference type="InterPro" id="IPR050486">
    <property type="entry name" value="Mannose-1P_guanyltransferase"/>
</dbReference>
<accession>A0A840W9D6</accession>
<comment type="caution">
    <text evidence="9">The sequence shown here is derived from an EMBL/GenBank/DDBJ whole genome shotgun (WGS) entry which is preliminary data.</text>
</comment>
<dbReference type="Proteomes" id="UP000579647">
    <property type="component" value="Unassembled WGS sequence"/>
</dbReference>
<dbReference type="Pfam" id="PF00483">
    <property type="entry name" value="NTP_transferase"/>
    <property type="match status" value="1"/>
</dbReference>
<evidence type="ECO:0000259" key="8">
    <source>
        <dbReference type="Pfam" id="PF25087"/>
    </source>
</evidence>
<evidence type="ECO:0000313" key="9">
    <source>
        <dbReference type="EMBL" id="MBB5489671.1"/>
    </source>
</evidence>
<name>A0A840W9D6_9ACTN</name>
<keyword evidence="9" id="KW-0413">Isomerase</keyword>
<evidence type="ECO:0000256" key="2">
    <source>
        <dbReference type="ARBA" id="ARBA00010231"/>
    </source>
</evidence>
<dbReference type="EMBL" id="JACHDO010000001">
    <property type="protein sequence ID" value="MBB5489671.1"/>
    <property type="molecule type" value="Genomic_DNA"/>
</dbReference>
<dbReference type="InterPro" id="IPR016055">
    <property type="entry name" value="A-D-PHexomutase_a/b/a-I/II/III"/>
</dbReference>
<dbReference type="EC" id="2.7.7.13" evidence="9"/>
<keyword evidence="9" id="KW-0548">Nucleotidyltransferase</keyword>
<organism evidence="9 10">
    <name type="scientific">Nocardiopsis metallicus</name>
    <dbReference type="NCBI Taxonomy" id="179819"/>
    <lineage>
        <taxon>Bacteria</taxon>
        <taxon>Bacillati</taxon>
        <taxon>Actinomycetota</taxon>
        <taxon>Actinomycetes</taxon>
        <taxon>Streptosporangiales</taxon>
        <taxon>Nocardiopsidaceae</taxon>
        <taxon>Nocardiopsis</taxon>
    </lineage>
</organism>
<keyword evidence="3" id="KW-0597">Phosphoprotein</keyword>
<dbReference type="CDD" id="cd04181">
    <property type="entry name" value="NTP_transferase"/>
    <property type="match status" value="1"/>
</dbReference>
<dbReference type="SUPFAM" id="SSF53448">
    <property type="entry name" value="Nucleotide-diphospho-sugar transferases"/>
    <property type="match status" value="1"/>
</dbReference>
<sequence>MSTTDSASGAAPDATAIPPMKAVVMAGGEGTRLRPMTANQPKPLLPVVNKPIMEHVLLLLRKHGFTETVVTVQFLATLIRNYFGDGEELGMKLHYVAEEVPLGTAGSVKNAEEHLRGEPFIVISGDALTDIDLTDMVRFHKERGAKVTIALKRVPNPLEFGIIIVDEQGRIQRFLEKPTWGQVFSDTVNTGIYIMEPEVLERVAAGEVVDWSGDVFPELLEEGEPLYGYVADGYWEDVGTHESYLSAQADVLSGKVDVEIDGFEVSPGVWVGEGAEVDTSAVLKGPLYIGDYAKVEAGAELREFTVVGSNAVVRADAFAHRTVLHDNVFIGRNANLRGCVIGKNTDVMAAARIEEGAVVGEDCVIESEAYVNNDVKVYPFKTIEAGAVVNTNVVWESRGQRSLFGPRGVSGLINVEITPELAVRLANAYATTLKKGAMVTTSRDVSRAARTLKRAIISALTAAAMDVRDLEVVPLPVARFHTSQSGMSGGIMVRTSPGDPESVDILFLDGQGADLSPGAQRKLDRVFSRAEYRRAFPGEIGELTFPSRNVENYSHELLRAVDTSGVAEAELKVVVDCAGGTGSLILPSLLGRIGVDVLTVNNRLDEASPTDTVAKKMRDLERLGELVAGSGADFGVRFDPVAERLAIVDENGELVDGDRALLVVLDLVAAERRGGRVALPVTTTRVAETVARSYGVEVLWTATATDELTKAVRSEGEEIIFAGDGRGGFVLPEFSPTSDGIAAFVRLLGLVARTRRSIGQIDRAIPQAHLLRRSVPTPWAVKGSVMRAVVESAGERELDTTDGVRVIEPDGSWALVLPDTAEAVTHLWAEGPDSDSAQRLLDEWAAVVERAEG</sequence>
<dbReference type="Gene3D" id="3.30.310.50">
    <property type="entry name" value="Alpha-D-phosphohexomutase, C-terminal domain"/>
    <property type="match status" value="1"/>
</dbReference>
<dbReference type="InterPro" id="IPR005835">
    <property type="entry name" value="NTP_transferase_dom"/>
</dbReference>
<dbReference type="EC" id="5.4.2.8" evidence="9"/>
<dbReference type="GO" id="GO:0004615">
    <property type="term" value="F:phosphomannomutase activity"/>
    <property type="evidence" value="ECO:0007669"/>
    <property type="project" value="UniProtKB-EC"/>
</dbReference>
<comment type="similarity">
    <text evidence="2">Belongs to the phosphohexose mutase family.</text>
</comment>
<dbReference type="Pfam" id="PF02879">
    <property type="entry name" value="PGM_PMM_II"/>
    <property type="match status" value="1"/>
</dbReference>
<dbReference type="Pfam" id="PF02878">
    <property type="entry name" value="PGM_PMM_I"/>
    <property type="match status" value="1"/>
</dbReference>
<feature type="domain" description="Alpha-D-phosphohexomutase alpha/beta/alpha" evidence="5">
    <location>
        <begin position="402"/>
        <end position="531"/>
    </location>
</feature>
<protein>
    <submittedName>
        <fullName evidence="9">Mannose-1-phosphate guanylyltransferase/phosphomannomutase</fullName>
        <ecNumber evidence="9">2.7.7.13</ecNumber>
        <ecNumber evidence="9">5.4.2.8</ecNumber>
    </submittedName>
</protein>
<dbReference type="InterPro" id="IPR005845">
    <property type="entry name" value="A-D-PHexomutase_a/b/a-II"/>
</dbReference>
<dbReference type="Pfam" id="PF25087">
    <property type="entry name" value="GMPPB_C"/>
    <property type="match status" value="1"/>
</dbReference>
<evidence type="ECO:0000256" key="3">
    <source>
        <dbReference type="ARBA" id="ARBA00022553"/>
    </source>
</evidence>
<dbReference type="GO" id="GO:0005975">
    <property type="term" value="P:carbohydrate metabolic process"/>
    <property type="evidence" value="ECO:0007669"/>
    <property type="project" value="InterPro"/>
</dbReference>
<evidence type="ECO:0000259" key="4">
    <source>
        <dbReference type="Pfam" id="PF00483"/>
    </source>
</evidence>
<dbReference type="SUPFAM" id="SSF53738">
    <property type="entry name" value="Phosphoglucomutase, first 3 domains"/>
    <property type="match status" value="2"/>
</dbReference>
<dbReference type="InterPro" id="IPR036900">
    <property type="entry name" value="A-D-PHexomutase_C_sf"/>
</dbReference>
<dbReference type="Gene3D" id="3.90.550.10">
    <property type="entry name" value="Spore Coat Polysaccharide Biosynthesis Protein SpsA, Chain A"/>
    <property type="match status" value="1"/>
</dbReference>
<dbReference type="InterPro" id="IPR005844">
    <property type="entry name" value="A-D-PHexomutase_a/b/a-I"/>
</dbReference>
<dbReference type="InterPro" id="IPR005846">
    <property type="entry name" value="A-D-PHexomutase_a/b/a-III"/>
</dbReference>
<dbReference type="PANTHER" id="PTHR22572">
    <property type="entry name" value="SUGAR-1-PHOSPHATE GUANYL TRANSFERASE"/>
    <property type="match status" value="1"/>
</dbReference>
<feature type="domain" description="Alpha-D-phosphohexomutase alpha/beta/alpha" evidence="6">
    <location>
        <begin position="552"/>
        <end position="652"/>
    </location>
</feature>
<gene>
    <name evidence="9" type="ORF">HNR07_000808</name>
</gene>
<dbReference type="Pfam" id="PF02880">
    <property type="entry name" value="PGM_PMM_III"/>
    <property type="match status" value="1"/>
</dbReference>
<evidence type="ECO:0000259" key="6">
    <source>
        <dbReference type="Pfam" id="PF02879"/>
    </source>
</evidence>
<feature type="domain" description="Nucleotidyl transferase" evidence="4">
    <location>
        <begin position="21"/>
        <end position="252"/>
    </location>
</feature>
<evidence type="ECO:0000256" key="1">
    <source>
        <dbReference type="ARBA" id="ARBA00007274"/>
    </source>
</evidence>
<dbReference type="InterPro" id="IPR011004">
    <property type="entry name" value="Trimer_LpxA-like_sf"/>
</dbReference>
<dbReference type="AlphaFoldDB" id="A0A840W9D6"/>
<dbReference type="SUPFAM" id="SSF55957">
    <property type="entry name" value="Phosphoglucomutase, C-terminal domain"/>
    <property type="match status" value="1"/>
</dbReference>
<keyword evidence="9" id="KW-0808">Transferase</keyword>
<reference evidence="9 10" key="1">
    <citation type="submission" date="2020-08" db="EMBL/GenBank/DDBJ databases">
        <title>Sequencing the genomes of 1000 actinobacteria strains.</title>
        <authorList>
            <person name="Klenk H.-P."/>
        </authorList>
    </citation>
    <scope>NUCLEOTIDE SEQUENCE [LARGE SCALE GENOMIC DNA]</scope>
    <source>
        <strain evidence="9 10">DSM 44598</strain>
    </source>
</reference>
<evidence type="ECO:0000259" key="7">
    <source>
        <dbReference type="Pfam" id="PF02880"/>
    </source>
</evidence>
<dbReference type="SUPFAM" id="SSF51161">
    <property type="entry name" value="Trimeric LpxA-like enzymes"/>
    <property type="match status" value="1"/>
</dbReference>
<keyword evidence="10" id="KW-1185">Reference proteome</keyword>
<dbReference type="Gene3D" id="2.160.10.10">
    <property type="entry name" value="Hexapeptide repeat proteins"/>
    <property type="match status" value="1"/>
</dbReference>
<feature type="domain" description="Mannose-1-phosphate guanyltransferase C-terminal" evidence="8">
    <location>
        <begin position="284"/>
        <end position="386"/>
    </location>
</feature>
<dbReference type="InterPro" id="IPR029044">
    <property type="entry name" value="Nucleotide-diphossugar_trans"/>
</dbReference>
<feature type="domain" description="Alpha-D-phosphohexomutase alpha/beta/alpha" evidence="7">
    <location>
        <begin position="656"/>
        <end position="763"/>
    </location>
</feature>
<dbReference type="InterPro" id="IPR056729">
    <property type="entry name" value="GMPPB_C"/>
</dbReference>
<evidence type="ECO:0000313" key="10">
    <source>
        <dbReference type="Proteomes" id="UP000579647"/>
    </source>
</evidence>
<dbReference type="Gene3D" id="3.40.120.10">
    <property type="entry name" value="Alpha-D-Glucose-1,6-Bisphosphate, subunit A, domain 3"/>
    <property type="match status" value="3"/>
</dbReference>
<proteinExistence type="inferred from homology"/>
<evidence type="ECO:0000259" key="5">
    <source>
        <dbReference type="Pfam" id="PF02878"/>
    </source>
</evidence>
<comment type="similarity">
    <text evidence="1">Belongs to the transferase hexapeptide repeat family.</text>
</comment>
<dbReference type="GO" id="GO:0004475">
    <property type="term" value="F:mannose-1-phosphate guanylyltransferase (GTP) activity"/>
    <property type="evidence" value="ECO:0007669"/>
    <property type="project" value="UniProtKB-EC"/>
</dbReference>
<dbReference type="CDD" id="cd05805">
    <property type="entry name" value="MPG1_transferase"/>
    <property type="match status" value="1"/>
</dbReference>